<protein>
    <submittedName>
        <fullName evidence="3">Fimbrial assembly protein (PilN)</fullName>
    </submittedName>
</protein>
<organism evidence="3 4">
    <name type="scientific">Malonomonas rubra DSM 5091</name>
    <dbReference type="NCBI Taxonomy" id="1122189"/>
    <lineage>
        <taxon>Bacteria</taxon>
        <taxon>Pseudomonadati</taxon>
        <taxon>Thermodesulfobacteriota</taxon>
        <taxon>Desulfuromonadia</taxon>
        <taxon>Desulfuromonadales</taxon>
        <taxon>Geopsychrobacteraceae</taxon>
        <taxon>Malonomonas</taxon>
    </lineage>
</organism>
<gene>
    <name evidence="3" type="ORF">SAMN02745165_03172</name>
</gene>
<evidence type="ECO:0000313" key="3">
    <source>
        <dbReference type="EMBL" id="SHJ78716.1"/>
    </source>
</evidence>
<sequence>MRQQINLFQAVLIDKPEPLQAAQLKLILLLFLALLGLLSLFGWWQLNSAAGELAGLQQQQQGLEKKVQLLEEKYPERRKSSLLEEELRRSEQRLAGQKQLLGYFSDRSEQGNQIYLETLSGLAQYRTKGVWLRRIQLSASGQAVALDGSALKPDQVPQYLQLLGKENVLGGKVFSRLALTRLNEQAGSVDFSLESLTEEQQ</sequence>
<dbReference type="RefSeq" id="WP_072909711.1">
    <property type="nucleotide sequence ID" value="NZ_FQZT01000016.1"/>
</dbReference>
<keyword evidence="2" id="KW-1133">Transmembrane helix</keyword>
<keyword evidence="4" id="KW-1185">Reference proteome</keyword>
<dbReference type="InterPro" id="IPR007813">
    <property type="entry name" value="PilN"/>
</dbReference>
<dbReference type="AlphaFoldDB" id="A0A1M6M5G0"/>
<dbReference type="EMBL" id="FQZT01000016">
    <property type="protein sequence ID" value="SHJ78716.1"/>
    <property type="molecule type" value="Genomic_DNA"/>
</dbReference>
<dbReference type="Proteomes" id="UP000184171">
    <property type="component" value="Unassembled WGS sequence"/>
</dbReference>
<keyword evidence="2" id="KW-0472">Membrane</keyword>
<dbReference type="OrthoDB" id="5405677at2"/>
<evidence type="ECO:0000256" key="1">
    <source>
        <dbReference type="SAM" id="Coils"/>
    </source>
</evidence>
<feature type="coiled-coil region" evidence="1">
    <location>
        <begin position="46"/>
        <end position="100"/>
    </location>
</feature>
<feature type="transmembrane region" description="Helical" evidence="2">
    <location>
        <begin position="26"/>
        <end position="44"/>
    </location>
</feature>
<keyword evidence="2" id="KW-0812">Transmembrane</keyword>
<keyword evidence="1" id="KW-0175">Coiled coil</keyword>
<evidence type="ECO:0000256" key="2">
    <source>
        <dbReference type="SAM" id="Phobius"/>
    </source>
</evidence>
<evidence type="ECO:0000313" key="4">
    <source>
        <dbReference type="Proteomes" id="UP000184171"/>
    </source>
</evidence>
<name>A0A1M6M5G0_MALRU</name>
<accession>A0A1M6M5G0</accession>
<proteinExistence type="predicted"/>
<reference evidence="3 4" key="1">
    <citation type="submission" date="2016-11" db="EMBL/GenBank/DDBJ databases">
        <authorList>
            <person name="Jaros S."/>
            <person name="Januszkiewicz K."/>
            <person name="Wedrychowicz H."/>
        </authorList>
    </citation>
    <scope>NUCLEOTIDE SEQUENCE [LARGE SCALE GENOMIC DNA]</scope>
    <source>
        <strain evidence="3 4">DSM 5091</strain>
    </source>
</reference>
<dbReference type="STRING" id="1122189.SAMN02745165_03172"/>
<dbReference type="Pfam" id="PF05137">
    <property type="entry name" value="PilN"/>
    <property type="match status" value="1"/>
</dbReference>